<accession>A0A9P6EEV8</accession>
<proteinExistence type="predicted"/>
<dbReference type="AlphaFoldDB" id="A0A9P6EEV8"/>
<comment type="caution">
    <text evidence="1">The sequence shown here is derived from an EMBL/GenBank/DDBJ whole genome shotgun (WGS) entry which is preliminary data.</text>
</comment>
<gene>
    <name evidence="1" type="ORF">CPB83DRAFT_855657</name>
</gene>
<reference evidence="1" key="1">
    <citation type="submission" date="2020-11" db="EMBL/GenBank/DDBJ databases">
        <authorList>
            <consortium name="DOE Joint Genome Institute"/>
            <person name="Ahrendt S."/>
            <person name="Riley R."/>
            <person name="Andreopoulos W."/>
            <person name="Labutti K."/>
            <person name="Pangilinan J."/>
            <person name="Ruiz-Duenas F.J."/>
            <person name="Barrasa J.M."/>
            <person name="Sanchez-Garcia M."/>
            <person name="Camarero S."/>
            <person name="Miyauchi S."/>
            <person name="Serrano A."/>
            <person name="Linde D."/>
            <person name="Babiker R."/>
            <person name="Drula E."/>
            <person name="Ayuso-Fernandez I."/>
            <person name="Pacheco R."/>
            <person name="Padilla G."/>
            <person name="Ferreira P."/>
            <person name="Barriuso J."/>
            <person name="Kellner H."/>
            <person name="Castanera R."/>
            <person name="Alfaro M."/>
            <person name="Ramirez L."/>
            <person name="Pisabarro A.G."/>
            <person name="Kuo A."/>
            <person name="Tritt A."/>
            <person name="Lipzen A."/>
            <person name="He G."/>
            <person name="Yan M."/>
            <person name="Ng V."/>
            <person name="Cullen D."/>
            <person name="Martin F."/>
            <person name="Rosso M.-N."/>
            <person name="Henrissat B."/>
            <person name="Hibbett D."/>
            <person name="Martinez A.T."/>
            <person name="Grigoriev I.V."/>
        </authorList>
    </citation>
    <scope>NUCLEOTIDE SEQUENCE</scope>
    <source>
        <strain evidence="1">CBS 506.95</strain>
    </source>
</reference>
<name>A0A9P6EEV8_9AGAR</name>
<evidence type="ECO:0000313" key="2">
    <source>
        <dbReference type="Proteomes" id="UP000807306"/>
    </source>
</evidence>
<organism evidence="1 2">
    <name type="scientific">Crepidotus variabilis</name>
    <dbReference type="NCBI Taxonomy" id="179855"/>
    <lineage>
        <taxon>Eukaryota</taxon>
        <taxon>Fungi</taxon>
        <taxon>Dikarya</taxon>
        <taxon>Basidiomycota</taxon>
        <taxon>Agaricomycotina</taxon>
        <taxon>Agaricomycetes</taxon>
        <taxon>Agaricomycetidae</taxon>
        <taxon>Agaricales</taxon>
        <taxon>Agaricineae</taxon>
        <taxon>Crepidotaceae</taxon>
        <taxon>Crepidotus</taxon>
    </lineage>
</organism>
<keyword evidence="2" id="KW-1185">Reference proteome</keyword>
<protein>
    <submittedName>
        <fullName evidence="1">Uncharacterized protein</fullName>
    </submittedName>
</protein>
<evidence type="ECO:0000313" key="1">
    <source>
        <dbReference type="EMBL" id="KAF9527811.1"/>
    </source>
</evidence>
<sequence length="186" mass="20893">MALPANITARDVSGKYSYNVPLSTPSALEKLFSLVGPELNPIKAKSSDSSVTTLKHYEEAGVEYLDVLYSNTDNKRCKRPLQWKEDTLDDPFLGPLIFKARRINPKELKDSIFQKEWEESTRERGVVEAVYVSDTVKSGKNWTGHLATGIADIDGQRRLVRACKFSGLKALETFDMTIVYDYVGPL</sequence>
<dbReference type="EMBL" id="MU157858">
    <property type="protein sequence ID" value="KAF9527811.1"/>
    <property type="molecule type" value="Genomic_DNA"/>
</dbReference>
<dbReference type="Proteomes" id="UP000807306">
    <property type="component" value="Unassembled WGS sequence"/>
</dbReference>